<dbReference type="PROSITE" id="PS00893">
    <property type="entry name" value="NUDIX_BOX"/>
    <property type="match status" value="1"/>
</dbReference>
<dbReference type="Gene3D" id="3.90.79.10">
    <property type="entry name" value="Nucleoside Triphosphate Pyrophosphohydrolase"/>
    <property type="match status" value="1"/>
</dbReference>
<comment type="cofactor">
    <cofactor evidence="1">
        <name>Mg(2+)</name>
        <dbReference type="ChEBI" id="CHEBI:18420"/>
    </cofactor>
</comment>
<organism evidence="4 5">
    <name type="scientific">Glycomyces niveus</name>
    <dbReference type="NCBI Taxonomy" id="2820287"/>
    <lineage>
        <taxon>Bacteria</taxon>
        <taxon>Bacillati</taxon>
        <taxon>Actinomycetota</taxon>
        <taxon>Actinomycetes</taxon>
        <taxon>Glycomycetales</taxon>
        <taxon>Glycomycetaceae</taxon>
        <taxon>Glycomyces</taxon>
    </lineage>
</organism>
<keyword evidence="2 4" id="KW-0378">Hydrolase</keyword>
<evidence type="ECO:0000313" key="4">
    <source>
        <dbReference type="EMBL" id="MBO3735706.1"/>
    </source>
</evidence>
<dbReference type="EMBL" id="JAGFNP010000017">
    <property type="protein sequence ID" value="MBO3735706.1"/>
    <property type="molecule type" value="Genomic_DNA"/>
</dbReference>
<keyword evidence="5" id="KW-1185">Reference proteome</keyword>
<comment type="caution">
    <text evidence="4">The sequence shown here is derived from an EMBL/GenBank/DDBJ whole genome shotgun (WGS) entry which is preliminary data.</text>
</comment>
<dbReference type="PANTHER" id="PTHR43046">
    <property type="entry name" value="GDP-MANNOSE MANNOSYL HYDROLASE"/>
    <property type="match status" value="1"/>
</dbReference>
<proteinExistence type="predicted"/>
<dbReference type="GO" id="GO:0016787">
    <property type="term" value="F:hydrolase activity"/>
    <property type="evidence" value="ECO:0007669"/>
    <property type="project" value="UniProtKB-KW"/>
</dbReference>
<evidence type="ECO:0000256" key="1">
    <source>
        <dbReference type="ARBA" id="ARBA00001946"/>
    </source>
</evidence>
<protein>
    <submittedName>
        <fullName evidence="4">NUDIX hydrolase</fullName>
    </submittedName>
</protein>
<dbReference type="Proteomes" id="UP000681341">
    <property type="component" value="Unassembled WGS sequence"/>
</dbReference>
<name>A0ABS3UBU3_9ACTN</name>
<evidence type="ECO:0000313" key="5">
    <source>
        <dbReference type="Proteomes" id="UP000681341"/>
    </source>
</evidence>
<dbReference type="CDD" id="cd18876">
    <property type="entry name" value="NUDIX_Hydrolase"/>
    <property type="match status" value="1"/>
</dbReference>
<evidence type="ECO:0000256" key="2">
    <source>
        <dbReference type="ARBA" id="ARBA00022801"/>
    </source>
</evidence>
<dbReference type="SUPFAM" id="SSF55811">
    <property type="entry name" value="Nudix"/>
    <property type="match status" value="1"/>
</dbReference>
<feature type="domain" description="Nudix hydrolase" evidence="3">
    <location>
        <begin position="17"/>
        <end position="145"/>
    </location>
</feature>
<reference evidence="4 5" key="1">
    <citation type="submission" date="2021-03" db="EMBL/GenBank/DDBJ databases">
        <title>Glycomyces sp. nov., a novel actinomycete isolated from soil.</title>
        <authorList>
            <person name="Yang X."/>
            <person name="Xu X."/>
        </authorList>
    </citation>
    <scope>NUCLEOTIDE SEQUENCE [LARGE SCALE GENOMIC DNA]</scope>
    <source>
        <strain evidence="4 5">NEAU-S30</strain>
    </source>
</reference>
<sequence>MVETDPSSRALIDRIAVSGTVAAAFITDVSGQVLLVKPASRDEWGFVGGWVDRGESPHQGCAREVEEEIGVALPVGDLLVLDWLTETGYVDEPLTFYLFDSGVIDEPNLIRLRAGEIEQFGFFPPEQALSRCGEFNRARLGLALEARRMGRTVYQPLGQPRQEA</sequence>
<dbReference type="PANTHER" id="PTHR43046:SF14">
    <property type="entry name" value="MUTT_NUDIX FAMILY PROTEIN"/>
    <property type="match status" value="1"/>
</dbReference>
<dbReference type="InterPro" id="IPR015797">
    <property type="entry name" value="NUDIX_hydrolase-like_dom_sf"/>
</dbReference>
<dbReference type="PROSITE" id="PS51462">
    <property type="entry name" value="NUDIX"/>
    <property type="match status" value="1"/>
</dbReference>
<dbReference type="Pfam" id="PF00293">
    <property type="entry name" value="NUDIX"/>
    <property type="match status" value="1"/>
</dbReference>
<accession>A0ABS3UBU3</accession>
<dbReference type="InterPro" id="IPR020084">
    <property type="entry name" value="NUDIX_hydrolase_CS"/>
</dbReference>
<gene>
    <name evidence="4" type="ORF">J5V16_23020</name>
</gene>
<dbReference type="RefSeq" id="WP_208499512.1">
    <property type="nucleotide sequence ID" value="NZ_JAGFNP010000017.1"/>
</dbReference>
<evidence type="ECO:0000259" key="3">
    <source>
        <dbReference type="PROSITE" id="PS51462"/>
    </source>
</evidence>
<dbReference type="InterPro" id="IPR000086">
    <property type="entry name" value="NUDIX_hydrolase_dom"/>
</dbReference>